<feature type="compositionally biased region" description="Polar residues" evidence="1">
    <location>
        <begin position="55"/>
        <end position="64"/>
    </location>
</feature>
<feature type="region of interest" description="Disordered" evidence="1">
    <location>
        <begin position="1"/>
        <end position="94"/>
    </location>
</feature>
<protein>
    <submittedName>
        <fullName evidence="2">Uncharacterized protein</fullName>
    </submittedName>
</protein>
<dbReference type="AlphaFoldDB" id="A0A4P9WHZ2"/>
<feature type="region of interest" description="Disordered" evidence="1">
    <location>
        <begin position="106"/>
        <end position="247"/>
    </location>
</feature>
<organism evidence="2 3">
    <name type="scientific">Blyttiomyces helicus</name>
    <dbReference type="NCBI Taxonomy" id="388810"/>
    <lineage>
        <taxon>Eukaryota</taxon>
        <taxon>Fungi</taxon>
        <taxon>Fungi incertae sedis</taxon>
        <taxon>Chytridiomycota</taxon>
        <taxon>Chytridiomycota incertae sedis</taxon>
        <taxon>Chytridiomycetes</taxon>
        <taxon>Chytridiomycetes incertae sedis</taxon>
        <taxon>Blyttiomyces</taxon>
    </lineage>
</organism>
<sequence>MGHRADPGPPTPAQDAATAATSATGRPVRATRLRARELDHPVPQPSVPAPALQPPLNQTPSQPSAGRGRGKARQPALPPPDPPAAAHLPVPLKRAPSGRFLPVAVSSSNVATKHPPAAATPAPSAKGRKRELADSSSIETKPTAKKARVSALHADARPSTMSPEALRKPAIPFAQTPTPALRSSARLTRSDPAISKPIAGPLPNARSREPRPSDLETPTVLDTSATSSTPAAASSARVDPESDDDAVPLSVRKMVISPLEILKRNLIEEKKERMKDVLDAYDTHARELGWMEANRSMLTYDPKEVKGDMSAHMVKVRRGGGARGSGGGARRRGLL</sequence>
<dbReference type="EMBL" id="KZ994624">
    <property type="protein sequence ID" value="RKO92469.1"/>
    <property type="molecule type" value="Genomic_DNA"/>
</dbReference>
<dbReference type="Proteomes" id="UP000269721">
    <property type="component" value="Unassembled WGS sequence"/>
</dbReference>
<reference evidence="3" key="1">
    <citation type="journal article" date="2018" name="Nat. Microbiol.">
        <title>Leveraging single-cell genomics to expand the fungal tree of life.</title>
        <authorList>
            <person name="Ahrendt S.R."/>
            <person name="Quandt C.A."/>
            <person name="Ciobanu D."/>
            <person name="Clum A."/>
            <person name="Salamov A."/>
            <person name="Andreopoulos B."/>
            <person name="Cheng J.F."/>
            <person name="Woyke T."/>
            <person name="Pelin A."/>
            <person name="Henrissat B."/>
            <person name="Reynolds N.K."/>
            <person name="Benny G.L."/>
            <person name="Smith M.E."/>
            <person name="James T.Y."/>
            <person name="Grigoriev I.V."/>
        </authorList>
    </citation>
    <scope>NUCLEOTIDE SEQUENCE [LARGE SCALE GENOMIC DNA]</scope>
</reference>
<feature type="compositionally biased region" description="Low complexity" evidence="1">
    <location>
        <begin position="13"/>
        <end position="25"/>
    </location>
</feature>
<evidence type="ECO:0000313" key="2">
    <source>
        <dbReference type="EMBL" id="RKO92469.1"/>
    </source>
</evidence>
<keyword evidence="3" id="KW-1185">Reference proteome</keyword>
<accession>A0A4P9WHZ2</accession>
<gene>
    <name evidence="2" type="ORF">BDK51DRAFT_40446</name>
</gene>
<feature type="compositionally biased region" description="Low complexity" evidence="1">
    <location>
        <begin position="111"/>
        <end position="125"/>
    </location>
</feature>
<evidence type="ECO:0000256" key="1">
    <source>
        <dbReference type="SAM" id="MobiDB-lite"/>
    </source>
</evidence>
<dbReference type="OrthoDB" id="10382930at2759"/>
<feature type="compositionally biased region" description="Pro residues" evidence="1">
    <location>
        <begin position="42"/>
        <end position="53"/>
    </location>
</feature>
<evidence type="ECO:0000313" key="3">
    <source>
        <dbReference type="Proteomes" id="UP000269721"/>
    </source>
</evidence>
<proteinExistence type="predicted"/>
<name>A0A4P9WHZ2_9FUNG</name>
<feature type="compositionally biased region" description="Low complexity" evidence="1">
    <location>
        <begin position="223"/>
        <end position="236"/>
    </location>
</feature>